<protein>
    <submittedName>
        <fullName evidence="1">Uncharacterized protein</fullName>
    </submittedName>
</protein>
<name>A0ABD1CNK5_CULPP</name>
<dbReference type="PANTHER" id="PTHR12881">
    <property type="entry name" value="MEDIATOR OF RNA POLYMERASE II TRANSCRIPTION SUBUNIT 1"/>
    <property type="match status" value="1"/>
</dbReference>
<reference evidence="1 2" key="1">
    <citation type="submission" date="2024-05" db="EMBL/GenBank/DDBJ databases">
        <title>Culex pipiens pipiens assembly and annotation.</title>
        <authorList>
            <person name="Alout H."/>
            <person name="Durand T."/>
        </authorList>
    </citation>
    <scope>NUCLEOTIDE SEQUENCE [LARGE SCALE GENOMIC DNA]</scope>
    <source>
        <strain evidence="1">HA-2024</strain>
        <tissue evidence="1">Whole body</tissue>
    </source>
</reference>
<gene>
    <name evidence="1" type="ORF">pipiens_015910</name>
</gene>
<comment type="caution">
    <text evidence="1">The sequence shown here is derived from an EMBL/GenBank/DDBJ whole genome shotgun (WGS) entry which is preliminary data.</text>
</comment>
<sequence length="149" mass="17495">MSLLEKRYALDVVEKSNLQKTLDSMQYCIKVTSRQGLVERLDCLTRQLGLKLSEDTSASRFHVKGIIWLKQSCLIIKRQPNNYGFKHPWPYFLISVSNRSILINEHSCCIGYSVVFNDLSCPWKKLRIFGKAKFRWNEVNNPKQKRIKK</sequence>
<dbReference type="Proteomes" id="UP001562425">
    <property type="component" value="Unassembled WGS sequence"/>
</dbReference>
<dbReference type="PANTHER" id="PTHR12881:SF10">
    <property type="entry name" value="MEDIATOR OF RNA POLYMERASE II TRANSCRIPTION SUBUNIT 1"/>
    <property type="match status" value="1"/>
</dbReference>
<dbReference type="EMBL" id="JBEHCU010010623">
    <property type="protein sequence ID" value="KAL1377948.1"/>
    <property type="molecule type" value="Genomic_DNA"/>
</dbReference>
<evidence type="ECO:0000313" key="1">
    <source>
        <dbReference type="EMBL" id="KAL1377948.1"/>
    </source>
</evidence>
<keyword evidence="2" id="KW-1185">Reference proteome</keyword>
<organism evidence="1 2">
    <name type="scientific">Culex pipiens pipiens</name>
    <name type="common">Northern house mosquito</name>
    <dbReference type="NCBI Taxonomy" id="38569"/>
    <lineage>
        <taxon>Eukaryota</taxon>
        <taxon>Metazoa</taxon>
        <taxon>Ecdysozoa</taxon>
        <taxon>Arthropoda</taxon>
        <taxon>Hexapoda</taxon>
        <taxon>Insecta</taxon>
        <taxon>Pterygota</taxon>
        <taxon>Neoptera</taxon>
        <taxon>Endopterygota</taxon>
        <taxon>Diptera</taxon>
        <taxon>Nematocera</taxon>
        <taxon>Culicoidea</taxon>
        <taxon>Culicidae</taxon>
        <taxon>Culicinae</taxon>
        <taxon>Culicini</taxon>
        <taxon>Culex</taxon>
        <taxon>Culex</taxon>
    </lineage>
</organism>
<evidence type="ECO:0000313" key="2">
    <source>
        <dbReference type="Proteomes" id="UP001562425"/>
    </source>
</evidence>
<proteinExistence type="predicted"/>
<dbReference type="InterPro" id="IPR051999">
    <property type="entry name" value="Mediator_complex_subunit_1"/>
</dbReference>
<accession>A0ABD1CNK5</accession>
<dbReference type="AlphaFoldDB" id="A0ABD1CNK5"/>